<evidence type="ECO:0000256" key="6">
    <source>
        <dbReference type="ARBA" id="ARBA00022695"/>
    </source>
</evidence>
<dbReference type="Pfam" id="PF01193">
    <property type="entry name" value="RNA_pol_L"/>
    <property type="match status" value="1"/>
</dbReference>
<dbReference type="Pfam" id="PF03118">
    <property type="entry name" value="RNA_pol_A_CTD"/>
    <property type="match status" value="1"/>
</dbReference>
<name>A0A449AW83_9BACT</name>
<evidence type="ECO:0000256" key="1">
    <source>
        <dbReference type="ARBA" id="ARBA00007123"/>
    </source>
</evidence>
<dbReference type="Gene3D" id="1.10.150.20">
    <property type="entry name" value="5' to 3' exonuclease, C-terminal subdomain"/>
    <property type="match status" value="1"/>
</dbReference>
<sequence>MEKMKQLVYLEKPEIKQVGEYETTFVLEGLERGYGNTLGVALRRVLLSSVTSLAPFAIRIEGVEHEFQTIKDVVEDVPSLIMNLRKVRFSYNPETISDTEIIKVSLTSDEKGKINSRYLEVKNSAGIEVIDHNLHIAEVMSENALKLELYLRPGRGFMSFEENKAFLSKKESELESDIKKGQFIAVDSNFSPIEKVYYNVNELNSSSTKIEESLEFTIKTDGTVKAKDALRTASEILIAHLQVIGDVDSMAKIELFEEEVKETENKDETDIDITELNLSVRSLNALKRIKKTKLSQIASMKYEELEQTKNLGKKSIQEIVEKLKEYGYELKEGDE</sequence>
<evidence type="ECO:0000256" key="8">
    <source>
        <dbReference type="ARBA" id="ARBA00032524"/>
    </source>
</evidence>
<organism evidence="13 14">
    <name type="scientific">Mycoplasmopsis glycophila</name>
    <dbReference type="NCBI Taxonomy" id="171285"/>
    <lineage>
        <taxon>Bacteria</taxon>
        <taxon>Bacillati</taxon>
        <taxon>Mycoplasmatota</taxon>
        <taxon>Mycoplasmoidales</taxon>
        <taxon>Metamycoplasmataceae</taxon>
        <taxon>Mycoplasmopsis</taxon>
    </lineage>
</organism>
<dbReference type="Pfam" id="PF01000">
    <property type="entry name" value="RNA_pol_A_bac"/>
    <property type="match status" value="1"/>
</dbReference>
<dbReference type="InterPro" id="IPR011262">
    <property type="entry name" value="DNA-dir_RNA_pol_insert"/>
</dbReference>
<dbReference type="NCBIfam" id="NF003519">
    <property type="entry name" value="PRK05182.2-5"/>
    <property type="match status" value="1"/>
</dbReference>
<evidence type="ECO:0000256" key="4">
    <source>
        <dbReference type="ARBA" id="ARBA00022478"/>
    </source>
</evidence>
<dbReference type="CDD" id="cd06928">
    <property type="entry name" value="RNAP_alpha_NTD"/>
    <property type="match status" value="1"/>
</dbReference>
<dbReference type="NCBIfam" id="TIGR02027">
    <property type="entry name" value="rpoA"/>
    <property type="match status" value="1"/>
</dbReference>
<protein>
    <recommendedName>
        <fullName evidence="3 11">DNA-directed RNA polymerase subunit alpha</fullName>
        <shortName evidence="11">RNAP subunit alpha</shortName>
        <ecNumber evidence="2 11">2.7.7.6</ecNumber>
    </recommendedName>
    <alternativeName>
        <fullName evidence="9 11">RNA polymerase subunit alpha</fullName>
    </alternativeName>
    <alternativeName>
        <fullName evidence="8 11">Transcriptase subunit alpha</fullName>
    </alternativeName>
</protein>
<dbReference type="InterPro" id="IPR011263">
    <property type="entry name" value="DNA-dir_RNA_pol_RpoA/D/Rpb3"/>
</dbReference>
<gene>
    <name evidence="11 13" type="primary">rpoA</name>
    <name evidence="13" type="ORF">NCTC10194_00627</name>
</gene>
<dbReference type="Proteomes" id="UP000290815">
    <property type="component" value="Chromosome"/>
</dbReference>
<dbReference type="EMBL" id="LR215024">
    <property type="protein sequence ID" value="VEU70948.1"/>
    <property type="molecule type" value="Genomic_DNA"/>
</dbReference>
<dbReference type="GO" id="GO:0000428">
    <property type="term" value="C:DNA-directed RNA polymerase complex"/>
    <property type="evidence" value="ECO:0007669"/>
    <property type="project" value="UniProtKB-KW"/>
</dbReference>
<dbReference type="InterPro" id="IPR036643">
    <property type="entry name" value="RNApol_insert_sf"/>
</dbReference>
<reference evidence="13 14" key="1">
    <citation type="submission" date="2019-01" db="EMBL/GenBank/DDBJ databases">
        <authorList>
            <consortium name="Pathogen Informatics"/>
        </authorList>
    </citation>
    <scope>NUCLEOTIDE SEQUENCE [LARGE SCALE GENOMIC DNA]</scope>
    <source>
        <strain evidence="13 14">NCTC10194</strain>
    </source>
</reference>
<proteinExistence type="inferred from homology"/>
<keyword evidence="6 11" id="KW-0548">Nucleotidyltransferase</keyword>
<comment type="function">
    <text evidence="11">DNA-dependent RNA polymerase catalyzes the transcription of DNA into RNA using the four ribonucleoside triphosphates as substrates.</text>
</comment>
<keyword evidence="14" id="KW-1185">Reference proteome</keyword>
<dbReference type="EC" id="2.7.7.6" evidence="2 11"/>
<comment type="subunit">
    <text evidence="11">Homodimer. The RNAP catalytic core consists of 2 alpha, 1 beta, 1 beta' and 1 omega subunit. When a sigma factor is associated with the core the holoenzyme is formed, which can initiate transcription.</text>
</comment>
<evidence type="ECO:0000256" key="11">
    <source>
        <dbReference type="HAMAP-Rule" id="MF_00059"/>
    </source>
</evidence>
<dbReference type="SMART" id="SM00662">
    <property type="entry name" value="RPOLD"/>
    <property type="match status" value="1"/>
</dbReference>
<dbReference type="GO" id="GO:0006351">
    <property type="term" value="P:DNA-templated transcription"/>
    <property type="evidence" value="ECO:0007669"/>
    <property type="project" value="UniProtKB-UniRule"/>
</dbReference>
<dbReference type="SUPFAM" id="SSF47789">
    <property type="entry name" value="C-terminal domain of RNA polymerase alpha subunit"/>
    <property type="match status" value="1"/>
</dbReference>
<accession>A0A449AW83</accession>
<dbReference type="InterPro" id="IPR036603">
    <property type="entry name" value="RBP11-like"/>
</dbReference>
<evidence type="ECO:0000313" key="13">
    <source>
        <dbReference type="EMBL" id="VEU70948.1"/>
    </source>
</evidence>
<keyword evidence="5 11" id="KW-0808">Transferase</keyword>
<dbReference type="GO" id="GO:0046983">
    <property type="term" value="F:protein dimerization activity"/>
    <property type="evidence" value="ECO:0007669"/>
    <property type="project" value="InterPro"/>
</dbReference>
<evidence type="ECO:0000256" key="10">
    <source>
        <dbReference type="ARBA" id="ARBA00048552"/>
    </source>
</evidence>
<dbReference type="Gene3D" id="3.30.1360.10">
    <property type="entry name" value="RNA polymerase, RBP11-like subunit"/>
    <property type="match status" value="1"/>
</dbReference>
<comment type="similarity">
    <text evidence="1 11">Belongs to the RNA polymerase alpha chain family.</text>
</comment>
<keyword evidence="4 11" id="KW-0240">DNA-directed RNA polymerase</keyword>
<evidence type="ECO:0000256" key="3">
    <source>
        <dbReference type="ARBA" id="ARBA00015972"/>
    </source>
</evidence>
<keyword evidence="7 11" id="KW-0804">Transcription</keyword>
<evidence type="ECO:0000256" key="5">
    <source>
        <dbReference type="ARBA" id="ARBA00022679"/>
    </source>
</evidence>
<dbReference type="HAMAP" id="MF_00059">
    <property type="entry name" value="RNApol_bact_RpoA"/>
    <property type="match status" value="1"/>
</dbReference>
<evidence type="ECO:0000256" key="2">
    <source>
        <dbReference type="ARBA" id="ARBA00012418"/>
    </source>
</evidence>
<dbReference type="Gene3D" id="2.170.120.12">
    <property type="entry name" value="DNA-directed RNA polymerase, insert domain"/>
    <property type="match status" value="1"/>
</dbReference>
<dbReference type="AlphaFoldDB" id="A0A449AW83"/>
<dbReference type="SUPFAM" id="SSF56553">
    <property type="entry name" value="Insert subdomain of RNA polymerase alpha subunit"/>
    <property type="match status" value="1"/>
</dbReference>
<evidence type="ECO:0000259" key="12">
    <source>
        <dbReference type="SMART" id="SM00662"/>
    </source>
</evidence>
<dbReference type="SUPFAM" id="SSF55257">
    <property type="entry name" value="RBP11-like subunits of RNA polymerase"/>
    <property type="match status" value="1"/>
</dbReference>
<dbReference type="InterPro" id="IPR011773">
    <property type="entry name" value="DNA-dir_RpoA"/>
</dbReference>
<evidence type="ECO:0000313" key="14">
    <source>
        <dbReference type="Proteomes" id="UP000290815"/>
    </source>
</evidence>
<comment type="catalytic activity">
    <reaction evidence="10 11">
        <text>RNA(n) + a ribonucleoside 5'-triphosphate = RNA(n+1) + diphosphate</text>
        <dbReference type="Rhea" id="RHEA:21248"/>
        <dbReference type="Rhea" id="RHEA-COMP:14527"/>
        <dbReference type="Rhea" id="RHEA-COMP:17342"/>
        <dbReference type="ChEBI" id="CHEBI:33019"/>
        <dbReference type="ChEBI" id="CHEBI:61557"/>
        <dbReference type="ChEBI" id="CHEBI:140395"/>
        <dbReference type="EC" id="2.7.7.6"/>
    </reaction>
</comment>
<comment type="domain">
    <text evidence="11">The N-terminal domain is essential for RNAP assembly and basal transcription, whereas the C-terminal domain is involved in interaction with transcriptional regulators and with upstream promoter elements.</text>
</comment>
<dbReference type="InterPro" id="IPR011260">
    <property type="entry name" value="RNAP_asu_C"/>
</dbReference>
<feature type="domain" description="DNA-directed RNA polymerase RpoA/D/Rpb3-type" evidence="12">
    <location>
        <begin position="22"/>
        <end position="247"/>
    </location>
</feature>
<evidence type="ECO:0000256" key="9">
    <source>
        <dbReference type="ARBA" id="ARBA00033070"/>
    </source>
</evidence>
<evidence type="ECO:0000256" key="7">
    <source>
        <dbReference type="ARBA" id="ARBA00023163"/>
    </source>
</evidence>
<dbReference type="KEGG" id="mgly:NCTC10194_00627"/>
<dbReference type="GO" id="GO:0003677">
    <property type="term" value="F:DNA binding"/>
    <property type="evidence" value="ECO:0007669"/>
    <property type="project" value="UniProtKB-UniRule"/>
</dbReference>
<dbReference type="RefSeq" id="WP_027333494.1">
    <property type="nucleotide sequence ID" value="NZ_LR215024.1"/>
</dbReference>
<dbReference type="GO" id="GO:0005737">
    <property type="term" value="C:cytoplasm"/>
    <property type="evidence" value="ECO:0007669"/>
    <property type="project" value="UniProtKB-ARBA"/>
</dbReference>
<dbReference type="GO" id="GO:0003899">
    <property type="term" value="F:DNA-directed RNA polymerase activity"/>
    <property type="evidence" value="ECO:0007669"/>
    <property type="project" value="UniProtKB-UniRule"/>
</dbReference>
<feature type="region of interest" description="Alpha N-terminal domain (alpha-NTD)" evidence="11">
    <location>
        <begin position="1"/>
        <end position="257"/>
    </location>
</feature>
<feature type="region of interest" description="Alpha C-terminal domain (alpha-CTD)" evidence="11">
    <location>
        <begin position="266"/>
        <end position="335"/>
    </location>
</feature>